<evidence type="ECO:0000259" key="1">
    <source>
        <dbReference type="SMART" id="SM00849"/>
    </source>
</evidence>
<dbReference type="InterPro" id="IPR036866">
    <property type="entry name" value="RibonucZ/Hydroxyglut_hydro"/>
</dbReference>
<dbReference type="InterPro" id="IPR036388">
    <property type="entry name" value="WH-like_DNA-bd_sf"/>
</dbReference>
<dbReference type="PANTHER" id="PTHR23131:SF4">
    <property type="entry name" value="METALLO-BETA-LACTAMASE SUPERFAMILY POTEIN"/>
    <property type="match status" value="1"/>
</dbReference>
<dbReference type="AlphaFoldDB" id="A0AA48H8L2"/>
<keyword evidence="2" id="KW-0378">Hydrolase</keyword>
<dbReference type="SUPFAM" id="SSF56281">
    <property type="entry name" value="Metallo-hydrolase/oxidoreductase"/>
    <property type="match status" value="1"/>
</dbReference>
<dbReference type="GO" id="GO:0016787">
    <property type="term" value="F:hydrolase activity"/>
    <property type="evidence" value="ECO:0007669"/>
    <property type="project" value="UniProtKB-KW"/>
</dbReference>
<dbReference type="InterPro" id="IPR001279">
    <property type="entry name" value="Metallo-B-lactamas"/>
</dbReference>
<reference evidence="2 3" key="1">
    <citation type="submission" date="2023-01" db="EMBL/GenBank/DDBJ databases">
        <title>Complete genome sequence of Roseicyclus marinus strain Dej080120_10.</title>
        <authorList>
            <person name="Ueki S."/>
            <person name="Maruyama F."/>
        </authorList>
    </citation>
    <scope>NUCLEOTIDE SEQUENCE [LARGE SCALE GENOMIC DNA]</scope>
    <source>
        <strain evidence="2 3">Dej080120_10</strain>
    </source>
</reference>
<gene>
    <name evidence="2" type="ORF">MACH21_29570</name>
</gene>
<dbReference type="Gene3D" id="1.10.10.10">
    <property type="entry name" value="Winged helix-like DNA-binding domain superfamily/Winged helix DNA-binding domain"/>
    <property type="match status" value="1"/>
</dbReference>
<dbReference type="KEGG" id="rmai:MACH21_29570"/>
<proteinExistence type="predicted"/>
<feature type="domain" description="Metallo-beta-lactamase" evidence="1">
    <location>
        <begin position="35"/>
        <end position="252"/>
    </location>
</feature>
<dbReference type="RefSeq" id="WP_338272810.1">
    <property type="nucleotide sequence ID" value="NZ_AP027266.1"/>
</dbReference>
<dbReference type="Proteomes" id="UP001337723">
    <property type="component" value="Chromosome"/>
</dbReference>
<dbReference type="SMART" id="SM00849">
    <property type="entry name" value="Lactamase_B"/>
    <property type="match status" value="1"/>
</dbReference>
<organism evidence="2 3">
    <name type="scientific">Roseicyclus marinus</name>
    <dbReference type="NCBI Taxonomy" id="2161673"/>
    <lineage>
        <taxon>Bacteria</taxon>
        <taxon>Pseudomonadati</taxon>
        <taxon>Pseudomonadota</taxon>
        <taxon>Alphaproteobacteria</taxon>
        <taxon>Rhodobacterales</taxon>
        <taxon>Roseobacteraceae</taxon>
        <taxon>Roseicyclus</taxon>
    </lineage>
</organism>
<name>A0AA48H8L2_9RHOB</name>
<dbReference type="EMBL" id="AP027266">
    <property type="protein sequence ID" value="BDW86780.1"/>
    <property type="molecule type" value="Genomic_DNA"/>
</dbReference>
<dbReference type="InterPro" id="IPR048933">
    <property type="entry name" value="B_lactamase-like_C"/>
</dbReference>
<dbReference type="InterPro" id="IPR050662">
    <property type="entry name" value="Sec-metab_biosynth-thioest"/>
</dbReference>
<evidence type="ECO:0000313" key="2">
    <source>
        <dbReference type="EMBL" id="BDW86780.1"/>
    </source>
</evidence>
<accession>A0AA48H8L2</accession>
<keyword evidence="3" id="KW-1185">Reference proteome</keyword>
<dbReference type="Pfam" id="PF00753">
    <property type="entry name" value="Lactamase_B"/>
    <property type="match status" value="1"/>
</dbReference>
<protein>
    <submittedName>
        <fullName evidence="2">MBL fold hydrolase</fullName>
    </submittedName>
</protein>
<dbReference type="Pfam" id="PF21221">
    <property type="entry name" value="B_lactamase-like_C"/>
    <property type="match status" value="1"/>
</dbReference>
<dbReference type="Gene3D" id="3.60.15.10">
    <property type="entry name" value="Ribonuclease Z/Hydroxyacylglutathione hydrolase-like"/>
    <property type="match status" value="1"/>
</dbReference>
<dbReference type="PANTHER" id="PTHR23131">
    <property type="entry name" value="ENDORIBONUCLEASE LACTB2"/>
    <property type="match status" value="1"/>
</dbReference>
<sequence length="341" mass="37361">MIQTPFDTAPAPGEAVEVADGVLWLRIPLPMVLDHVNAYALRDDDGWTLVDTGLDSRKTRAIWEAALAGPLQGVPLRRLVVTHHHPDHVGLAGWFQAQGAELVMTRTAWLMARMLTLDEQPLPTPETLAFWRGAGMEAGIFAARSAERPFNFCDIVHPLPLGFSRLRDGDSFAMGGRVWDIRFGQGHAPDHATFWSRDDGLILGGDQMLATISPNLGVYATEPGADPVGEWLTSCAGFMAHARADQLVLPGHKLPFSGLPDRLRQMIDNHEGALERLIAHLESGPKTAAECFPPLFKRKIDGGTYGLALVEAVAHLNHLLARGAIHRTRRGDGAWLHHLLR</sequence>
<evidence type="ECO:0000313" key="3">
    <source>
        <dbReference type="Proteomes" id="UP001337723"/>
    </source>
</evidence>